<dbReference type="InterPro" id="IPR008147">
    <property type="entry name" value="Gln_synt_N"/>
</dbReference>
<dbReference type="GO" id="GO:0004356">
    <property type="term" value="F:glutamine synthetase activity"/>
    <property type="evidence" value="ECO:0007669"/>
    <property type="project" value="InterPro"/>
</dbReference>
<dbReference type="STRING" id="1121097.GCA_000428125_01208"/>
<dbReference type="Pfam" id="PF12437">
    <property type="entry name" value="GSIII_N"/>
    <property type="match status" value="1"/>
</dbReference>
<dbReference type="Pfam" id="PF18318">
    <property type="entry name" value="Gln-synt_C-ter"/>
    <property type="match status" value="1"/>
</dbReference>
<dbReference type="InterPro" id="IPR052725">
    <property type="entry name" value="GS_Type-3"/>
</dbReference>
<dbReference type="PANTHER" id="PTHR42974:SF1">
    <property type="entry name" value="TYPE-3 GLUTAMINE SYNTHETASE"/>
    <property type="match status" value="1"/>
</dbReference>
<dbReference type="PANTHER" id="PTHR42974">
    <property type="entry name" value="GLUTAMINE SYNTHETASE"/>
    <property type="match status" value="1"/>
</dbReference>
<evidence type="ECO:0000313" key="6">
    <source>
        <dbReference type="Proteomes" id="UP000027601"/>
    </source>
</evidence>
<keyword evidence="6" id="KW-1185">Reference proteome</keyword>
<sequence length="752" mass="84906">MAAFPGTKKELLKSFYQQIKFQIMSKLRFRVVETAFKKKAVEVAVPAERPSEYFGKFVFNRTKMYKYLPGKVYQKLVDAIDNGTALDRTIADDVAAGMKKWAIEMGATHYTHWFHPLTEGTAEKHDAFVEHDGKGGMMEEFSGKLLVQQEPDASSFPNGGIRNTFEARGYSAWDPSSPAFIVDDTLCIPTIFIAYTGESLDYKAPLLKALRAVDKAAVEVCHYFNPEVKKVYAYLGWEQEYFLVDEGLYAARPDLLLTGRTLMGHDSAKNQQLEDHYFGAIPTRVAAFMKDLEIESLKLGIPVKTRHNEVAPNQFELAPIYEECNLAVDHNMLIMSVMRKVSRRHGFRVLLHEKPFKGVNGSGKHNNWSLGTDTGVLLMGPGKTPEENLRFITFVVNTLMAVYKHNGVLKASISSATNAHRLGANEAPPAIISSFLGKQLTQVLQHIAESTKDDLISLSGKQGLKLDIPQIPELLIDNTDRNRTSPFAFTGNRFEFRAVGSEANCASAMIALNAALAEQLVKFKKDVDTLIDKGEPKISAILEIIRGYIKECKNIHFDGNGYSDEWKVEAAKRGLDCETSVPVIFDNYLKPETIAMFEATGVLTKKELEARNEVKWETYTKKIQIEARVLGDLAMNHIIPVATQYQSDLIDNVYKMKNLFPGEKADKLSAKNLELIEEIADRTAYIKEHVDAMIEARKVANKIESEREKAVVYHDKIVPMLEEIRYHIDKLELIVDNQMWTLPKYRELLFIR</sequence>
<proteinExistence type="inferred from homology"/>
<evidence type="ECO:0000256" key="2">
    <source>
        <dbReference type="RuleBase" id="RU000384"/>
    </source>
</evidence>
<dbReference type="Gene3D" id="3.30.590.10">
    <property type="entry name" value="Glutamine synthetase/guanido kinase, catalytic domain"/>
    <property type="match status" value="1"/>
</dbReference>
<comment type="similarity">
    <text evidence="1 2">Belongs to the glutamine synthetase family.</text>
</comment>
<reference evidence="5 6" key="1">
    <citation type="journal article" date="2015" name="Microbes Environ.">
        <title>Distribution and evolution of nitrogen fixation genes in the phylum bacteroidetes.</title>
        <authorList>
            <person name="Inoue J."/>
            <person name="Oshima K."/>
            <person name="Suda W."/>
            <person name="Sakamoto M."/>
            <person name="Iino T."/>
            <person name="Noda S."/>
            <person name="Hongoh Y."/>
            <person name="Hattori M."/>
            <person name="Ohkuma M."/>
        </authorList>
    </citation>
    <scope>NUCLEOTIDE SEQUENCE [LARGE SCALE GENOMIC DNA]</scope>
    <source>
        <strain evidence="5 6">JCM 15093</strain>
    </source>
</reference>
<organism evidence="5 6">
    <name type="scientific">Bacteroides graminisolvens DSM 19988 = JCM 15093</name>
    <dbReference type="NCBI Taxonomy" id="1121097"/>
    <lineage>
        <taxon>Bacteria</taxon>
        <taxon>Pseudomonadati</taxon>
        <taxon>Bacteroidota</taxon>
        <taxon>Bacteroidia</taxon>
        <taxon>Bacteroidales</taxon>
        <taxon>Bacteroidaceae</taxon>
        <taxon>Bacteroides</taxon>
    </lineage>
</organism>
<accession>A0A069CY06</accession>
<protein>
    <submittedName>
        <fullName evidence="5">Glutamine synthetase type III, GlnN</fullName>
    </submittedName>
</protein>
<dbReference type="InterPro" id="IPR008146">
    <property type="entry name" value="Gln_synth_cat_dom"/>
</dbReference>
<dbReference type="AlphaFoldDB" id="A0A069CY06"/>
<dbReference type="GO" id="GO:0006542">
    <property type="term" value="P:glutamine biosynthetic process"/>
    <property type="evidence" value="ECO:0007669"/>
    <property type="project" value="InterPro"/>
</dbReference>
<dbReference type="eggNOG" id="COG3968">
    <property type="taxonomic scope" value="Bacteria"/>
</dbReference>
<evidence type="ECO:0000259" key="3">
    <source>
        <dbReference type="PROSITE" id="PS51986"/>
    </source>
</evidence>
<dbReference type="PROSITE" id="PS51986">
    <property type="entry name" value="GS_BETA_GRASP"/>
    <property type="match status" value="1"/>
</dbReference>
<dbReference type="Proteomes" id="UP000027601">
    <property type="component" value="Unassembled WGS sequence"/>
</dbReference>
<dbReference type="InterPro" id="IPR040577">
    <property type="entry name" value="Gln-synt_C"/>
</dbReference>
<feature type="domain" description="GS beta-grasp" evidence="3">
    <location>
        <begin position="108"/>
        <end position="197"/>
    </location>
</feature>
<evidence type="ECO:0000313" key="5">
    <source>
        <dbReference type="EMBL" id="GAK35478.1"/>
    </source>
</evidence>
<dbReference type="InterPro" id="IPR022147">
    <property type="entry name" value="GSIII_N"/>
</dbReference>
<dbReference type="SMART" id="SM01230">
    <property type="entry name" value="Gln-synt_C"/>
    <property type="match status" value="1"/>
</dbReference>
<dbReference type="PROSITE" id="PS00181">
    <property type="entry name" value="GLNA_ATP"/>
    <property type="match status" value="1"/>
</dbReference>
<dbReference type="SUPFAM" id="SSF55931">
    <property type="entry name" value="Glutamine synthetase/guanido kinase"/>
    <property type="match status" value="1"/>
</dbReference>
<gene>
    <name evidence="5" type="ORF">JCM15093_571</name>
</gene>
<dbReference type="Pfam" id="PF00120">
    <property type="entry name" value="Gln-synt_C"/>
    <property type="match status" value="1"/>
</dbReference>
<comment type="caution">
    <text evidence="5">The sequence shown here is derived from an EMBL/GenBank/DDBJ whole genome shotgun (WGS) entry which is preliminary data.</text>
</comment>
<feature type="domain" description="GS catalytic" evidence="4">
    <location>
        <begin position="205"/>
        <end position="638"/>
    </location>
</feature>
<evidence type="ECO:0000256" key="1">
    <source>
        <dbReference type="PROSITE-ProRule" id="PRU01330"/>
    </source>
</evidence>
<name>A0A069CY06_9BACE</name>
<dbReference type="InterPro" id="IPR027303">
    <property type="entry name" value="Gln_synth_gly_rich_site"/>
</dbReference>
<dbReference type="EMBL" id="BAJS01000002">
    <property type="protein sequence ID" value="GAK35478.1"/>
    <property type="molecule type" value="Genomic_DNA"/>
</dbReference>
<dbReference type="InterPro" id="IPR014746">
    <property type="entry name" value="Gln_synth/guanido_kin_cat_dom"/>
</dbReference>
<dbReference type="Gene3D" id="1.20.120.1560">
    <property type="match status" value="1"/>
</dbReference>
<dbReference type="PROSITE" id="PS51987">
    <property type="entry name" value="GS_CATALYTIC"/>
    <property type="match status" value="1"/>
</dbReference>
<evidence type="ECO:0000259" key="4">
    <source>
        <dbReference type="PROSITE" id="PS51987"/>
    </source>
</evidence>